<comment type="caution">
    <text evidence="1">The sequence shown here is derived from an EMBL/GenBank/DDBJ whole genome shotgun (WGS) entry which is preliminary data.</text>
</comment>
<dbReference type="Gene3D" id="3.40.50.300">
    <property type="entry name" value="P-loop containing nucleotide triphosphate hydrolases"/>
    <property type="match status" value="1"/>
</dbReference>
<organism evidence="1 2">
    <name type="scientific">Sediminibacterium roseum</name>
    <dbReference type="NCBI Taxonomy" id="1978412"/>
    <lineage>
        <taxon>Bacteria</taxon>
        <taxon>Pseudomonadati</taxon>
        <taxon>Bacteroidota</taxon>
        <taxon>Chitinophagia</taxon>
        <taxon>Chitinophagales</taxon>
        <taxon>Chitinophagaceae</taxon>
        <taxon>Sediminibacterium</taxon>
    </lineage>
</organism>
<evidence type="ECO:0000313" key="2">
    <source>
        <dbReference type="Proteomes" id="UP000753802"/>
    </source>
</evidence>
<dbReference type="PIRSF" id="PIRSF034285">
    <property type="entry name" value="UCP034285"/>
    <property type="match status" value="1"/>
</dbReference>
<accession>A0ABW9ZNY2</accession>
<evidence type="ECO:0000313" key="1">
    <source>
        <dbReference type="EMBL" id="NCI48794.1"/>
    </source>
</evidence>
<gene>
    <name evidence="1" type="ORF">GWC95_02600</name>
</gene>
<dbReference type="RefSeq" id="WP_161817104.1">
    <property type="nucleotide sequence ID" value="NZ_JAACJS010000002.1"/>
</dbReference>
<dbReference type="InterPro" id="IPR027417">
    <property type="entry name" value="P-loop_NTPase"/>
</dbReference>
<dbReference type="Proteomes" id="UP000753802">
    <property type="component" value="Unassembled WGS sequence"/>
</dbReference>
<keyword evidence="2" id="KW-1185">Reference proteome</keyword>
<dbReference type="EMBL" id="JAACJS010000002">
    <property type="protein sequence ID" value="NCI48794.1"/>
    <property type="molecule type" value="Genomic_DNA"/>
</dbReference>
<protein>
    <submittedName>
        <fullName evidence="1">Error-prone repair protein ImuA</fullName>
    </submittedName>
</protein>
<dbReference type="SUPFAM" id="SSF52540">
    <property type="entry name" value="P-loop containing nucleoside triphosphate hydrolases"/>
    <property type="match status" value="1"/>
</dbReference>
<dbReference type="InterPro" id="IPR017026">
    <property type="entry name" value="ImuA"/>
</dbReference>
<reference evidence="1 2" key="1">
    <citation type="submission" date="2020-01" db="EMBL/GenBank/DDBJ databases">
        <title>Genome analysis.</title>
        <authorList>
            <person name="Wu S."/>
            <person name="Wang G."/>
        </authorList>
    </citation>
    <scope>NUCLEOTIDE SEQUENCE [LARGE SCALE GENOMIC DNA]</scope>
    <source>
        <strain evidence="1 2">SYL130</strain>
    </source>
</reference>
<proteinExistence type="predicted"/>
<name>A0ABW9ZNY2_9BACT</name>
<sequence>MQPIKADILATLRGEILQRQGLRKTPGSQVTDLGLGNVCAAFPDRSFPLAAVHEFVCSGAEDKTASTGFVSGLLSSLLKNGGACMWIGASQQVFPPGLLSFGIDPSRVIFCTLPRAKEQLWVMEEALKCDSLSAVVGDIAQLDFTASRRLQLAVEQSKVTGFLIRQTKHINTTACVSRWRITAGPSALPEGMPGVGFPRWKVELLKIRGGQSGAWTLEWKNKKFREIIPKPKPAVIVEQQKMTG</sequence>